<sequence length="696" mass="73257">MIRTALLVTAASLLALTAHAAAGAAAGAAEGTAEGTAAGRLALKRVLLSTGGVGYFELEARVSGDSDLALEVRRDQVDDVLKSIVVYDETGGVGTIGLPGPEPLETAFRELPVSPDDLGSPTALLNALRGAEVTVGGARALSGRLLSVTEETVQLPDGGGTVPRHRVSLMTGDGLRQLVLEDADGLRFTDPALQAQLDRALAAMAEGTRKERRRLTVRVTGSGERTVRVGYVVAAPLWKATYRLTLPKAGTGQGALQGWAVLENLSGEDWRDVDLTVVSGNPVTLRQALYTAYFVNRPEVPVEVLGRVLPRPDEGGVEVGTADQSRARMAEAAPPAPGMPAPTMAPAPKAMGAPAQGYAAPPPAVPLAAESTAATAQVLFRYPQPVSVANGGTLMMPIAAKALPAERIALYQPSVQPRHPLAAVRLDNDTGGALPPGVLTLFDQTAAGAAFVGDARMATLPAGEKRMLSFAVDQDLTIDRAERPDETLSRATLADGVLQLTVTERQTTTYTLAGAREDRSVVIEHPRRGGWDLVEPRPAAGGTVEATPGAWRLPVAVPAGKTVALAVVTERPRQERMVLTDLDPDRIVALAAAPQLPAPVREALGRVGALRATLAEKERRVAGLEREQAEQVKEQERLRENLGALPNGSDLQKRTLAKMGEIETRLDGLSRSLTAARGEVEAARRTLTDQVRGLRL</sequence>
<reference evidence="5" key="1">
    <citation type="submission" date="2018-05" db="EMBL/GenBank/DDBJ databases">
        <title>Azospirillum thermophila sp. nov., a novel isolated from hot spring.</title>
        <authorList>
            <person name="Zhao Z."/>
        </authorList>
    </citation>
    <scope>NUCLEOTIDE SEQUENCE [LARGE SCALE GENOMIC DNA]</scope>
    <source>
        <strain evidence="5">CFH 70021</strain>
    </source>
</reference>
<evidence type="ECO:0000313" key="4">
    <source>
        <dbReference type="EMBL" id="AWK86419.1"/>
    </source>
</evidence>
<evidence type="ECO:0000256" key="1">
    <source>
        <dbReference type="SAM" id="Coils"/>
    </source>
</evidence>
<dbReference type="KEGG" id="azz:DEW08_09350"/>
<dbReference type="InterPro" id="IPR011935">
    <property type="entry name" value="CHP02231"/>
</dbReference>
<dbReference type="InterPro" id="IPR037291">
    <property type="entry name" value="DUF4139"/>
</dbReference>
<gene>
    <name evidence="4" type="ORF">DEW08_09350</name>
</gene>
<keyword evidence="5" id="KW-1185">Reference proteome</keyword>
<feature type="chain" id="PRO_5015708014" description="DUF4139 domain-containing protein" evidence="2">
    <location>
        <begin position="21"/>
        <end position="696"/>
    </location>
</feature>
<keyword evidence="2" id="KW-0732">Signal</keyword>
<dbReference type="AlphaFoldDB" id="A0A2S2CPN8"/>
<dbReference type="PANTHER" id="PTHR31005">
    <property type="entry name" value="DUF4139 DOMAIN-CONTAINING PROTEIN"/>
    <property type="match status" value="1"/>
</dbReference>
<feature type="domain" description="DUF4139" evidence="3">
    <location>
        <begin position="227"/>
        <end position="481"/>
    </location>
</feature>
<dbReference type="EMBL" id="CP029353">
    <property type="protein sequence ID" value="AWK86419.1"/>
    <property type="molecule type" value="Genomic_DNA"/>
</dbReference>
<protein>
    <recommendedName>
        <fullName evidence="3">DUF4139 domain-containing protein</fullName>
    </recommendedName>
</protein>
<dbReference type="Pfam" id="PF13598">
    <property type="entry name" value="DUF4139"/>
    <property type="match status" value="1"/>
</dbReference>
<name>A0A2S2CPN8_9PROT</name>
<dbReference type="RefSeq" id="WP_109326510.1">
    <property type="nucleotide sequence ID" value="NZ_CP029353.1"/>
</dbReference>
<dbReference type="Proteomes" id="UP000245629">
    <property type="component" value="Chromosome 2"/>
</dbReference>
<evidence type="ECO:0000256" key="2">
    <source>
        <dbReference type="SAM" id="SignalP"/>
    </source>
</evidence>
<dbReference type="OrthoDB" id="580912at2"/>
<dbReference type="PANTHER" id="PTHR31005:SF8">
    <property type="entry name" value="DUF4139 DOMAIN-CONTAINING PROTEIN"/>
    <property type="match status" value="1"/>
</dbReference>
<evidence type="ECO:0000259" key="3">
    <source>
        <dbReference type="Pfam" id="PF13598"/>
    </source>
</evidence>
<accession>A0A2S2CPN8</accession>
<keyword evidence="1" id="KW-0175">Coiled coil</keyword>
<feature type="coiled-coil region" evidence="1">
    <location>
        <begin position="607"/>
        <end position="641"/>
    </location>
</feature>
<proteinExistence type="predicted"/>
<evidence type="ECO:0000313" key="5">
    <source>
        <dbReference type="Proteomes" id="UP000245629"/>
    </source>
</evidence>
<organism evidence="4 5">
    <name type="scientific">Azospirillum thermophilum</name>
    <dbReference type="NCBI Taxonomy" id="2202148"/>
    <lineage>
        <taxon>Bacteria</taxon>
        <taxon>Pseudomonadati</taxon>
        <taxon>Pseudomonadota</taxon>
        <taxon>Alphaproteobacteria</taxon>
        <taxon>Rhodospirillales</taxon>
        <taxon>Azospirillaceae</taxon>
        <taxon>Azospirillum</taxon>
    </lineage>
</organism>
<feature type="signal peptide" evidence="2">
    <location>
        <begin position="1"/>
        <end position="20"/>
    </location>
</feature>